<dbReference type="Proteomes" id="UP000518288">
    <property type="component" value="Unassembled WGS sequence"/>
</dbReference>
<sequence length="279" mass="30798" precursor="true">MRRAPPLTLSALAAAAVLALSALWPVTASAGLFDDEEARKAVVDLRTRFEQSQRQAELETSERKALAAQLADQAEQLGVLKRSLLDLNAQMETLRTEIAKLRGADETLAQANKDLARELADLQRKYKDTVVALDDRMRRLEPQRVSLDGKDAVVEAPEKKAYDEAIGILRKGEFANAATALAAFQKRFPSSAYTGHVQYWLGNALYGKGEVKEAMNIFRTLVSTTPDHPRASEALLALANCQIELKDQKGARKTLEELIANYPQSEAAQAGRERIKQIK</sequence>
<dbReference type="AlphaFoldDB" id="A0A7Y9U8Y7"/>
<evidence type="ECO:0000259" key="4">
    <source>
        <dbReference type="Pfam" id="PF13525"/>
    </source>
</evidence>
<dbReference type="InterPro" id="IPR019734">
    <property type="entry name" value="TPR_rpt"/>
</dbReference>
<comment type="function">
    <text evidence="2">Mediates coordination of peptidoglycan synthesis and outer membrane constriction during cell division.</text>
</comment>
<keyword evidence="2" id="KW-0175">Coiled coil</keyword>
<accession>A0A7Y9U8Y7</accession>
<evidence type="ECO:0000256" key="2">
    <source>
        <dbReference type="HAMAP-Rule" id="MF_02066"/>
    </source>
</evidence>
<keyword evidence="2" id="KW-0132">Cell division</keyword>
<feature type="repeat" description="TPR" evidence="3">
    <location>
        <begin position="195"/>
        <end position="228"/>
    </location>
</feature>
<dbReference type="InterPro" id="IPR039565">
    <property type="entry name" value="BamD-like"/>
</dbReference>
<evidence type="ECO:0000313" key="6">
    <source>
        <dbReference type="Proteomes" id="UP000518288"/>
    </source>
</evidence>
<comment type="similarity">
    <text evidence="2">Belongs to the CpoB family.</text>
</comment>
<gene>
    <name evidence="2" type="primary">cpoB</name>
    <name evidence="5" type="ORF">BDD16_004112</name>
</gene>
<dbReference type="SUPFAM" id="SSF48452">
    <property type="entry name" value="TPR-like"/>
    <property type="match status" value="1"/>
</dbReference>
<evidence type="ECO:0000313" key="5">
    <source>
        <dbReference type="EMBL" id="NYG35126.1"/>
    </source>
</evidence>
<evidence type="ECO:0000256" key="1">
    <source>
        <dbReference type="ARBA" id="ARBA00022729"/>
    </source>
</evidence>
<keyword evidence="3" id="KW-0802">TPR repeat</keyword>
<dbReference type="PROSITE" id="PS50005">
    <property type="entry name" value="TPR"/>
    <property type="match status" value="1"/>
</dbReference>
<dbReference type="HAMAP" id="MF_02066">
    <property type="entry name" value="CpoB"/>
    <property type="match status" value="1"/>
</dbReference>
<dbReference type="RefSeq" id="WP_179635675.1">
    <property type="nucleotide sequence ID" value="NZ_CAXYYM010000039.1"/>
</dbReference>
<dbReference type="Gene3D" id="1.25.40.10">
    <property type="entry name" value="Tetratricopeptide repeat domain"/>
    <property type="match status" value="1"/>
</dbReference>
<keyword evidence="6" id="KW-1185">Reference proteome</keyword>
<dbReference type="InterPro" id="IPR014162">
    <property type="entry name" value="CpoB_C"/>
</dbReference>
<dbReference type="EMBL" id="JACCFH010000001">
    <property type="protein sequence ID" value="NYG35126.1"/>
    <property type="molecule type" value="Genomic_DNA"/>
</dbReference>
<reference evidence="5 6" key="1">
    <citation type="submission" date="2020-07" db="EMBL/GenBank/DDBJ databases">
        <title>Genomic Encyclopedia of Archaeal and Bacterial Type Strains, Phase II (KMG-II): from individual species to whole genera.</title>
        <authorList>
            <person name="Goeker M."/>
        </authorList>
    </citation>
    <scope>NUCLEOTIDE SEQUENCE [LARGE SCALE GENOMIC DNA]</scope>
    <source>
        <strain evidence="5 6">DSM 21226</strain>
    </source>
</reference>
<feature type="domain" description="Outer membrane lipoprotein BamD-like" evidence="4">
    <location>
        <begin position="156"/>
        <end position="279"/>
    </location>
</feature>
<dbReference type="GO" id="GO:0043093">
    <property type="term" value="P:FtsZ-dependent cytokinesis"/>
    <property type="evidence" value="ECO:0007669"/>
    <property type="project" value="UniProtKB-UniRule"/>
</dbReference>
<keyword evidence="2" id="KW-0131">Cell cycle</keyword>
<dbReference type="NCBIfam" id="TIGR02795">
    <property type="entry name" value="tol_pal_ybgF"/>
    <property type="match status" value="1"/>
</dbReference>
<name>A0A7Y9U8Y7_9BURK</name>
<dbReference type="InterPro" id="IPR011990">
    <property type="entry name" value="TPR-like_helical_dom_sf"/>
</dbReference>
<protein>
    <recommendedName>
        <fullName evidence="2">Cell division coordinator CpoB</fullName>
    </recommendedName>
</protein>
<evidence type="ECO:0000256" key="3">
    <source>
        <dbReference type="PROSITE-ProRule" id="PRU00339"/>
    </source>
</evidence>
<feature type="coiled-coil region" evidence="2">
    <location>
        <begin position="77"/>
        <end position="132"/>
    </location>
</feature>
<comment type="subcellular location">
    <subcellularLocation>
        <location evidence="2">Periplasm</location>
    </subcellularLocation>
</comment>
<comment type="caution">
    <text evidence="5">The sequence shown here is derived from an EMBL/GenBank/DDBJ whole genome shotgun (WGS) entry which is preliminary data.</text>
</comment>
<proteinExistence type="inferred from homology"/>
<dbReference type="GO" id="GO:0030288">
    <property type="term" value="C:outer membrane-bounded periplasmic space"/>
    <property type="evidence" value="ECO:0007669"/>
    <property type="project" value="UniProtKB-UniRule"/>
</dbReference>
<keyword evidence="1 2" id="KW-0732">Signal</keyword>
<dbReference type="InterPro" id="IPR034706">
    <property type="entry name" value="CpoB"/>
</dbReference>
<feature type="signal peptide" evidence="2">
    <location>
        <begin position="1"/>
        <end position="30"/>
    </location>
</feature>
<dbReference type="Pfam" id="PF13525">
    <property type="entry name" value="YfiO"/>
    <property type="match status" value="1"/>
</dbReference>
<organism evidence="5 6">
    <name type="scientific">Sphaerotilus montanus</name>
    <dbReference type="NCBI Taxonomy" id="522889"/>
    <lineage>
        <taxon>Bacteria</taxon>
        <taxon>Pseudomonadati</taxon>
        <taxon>Pseudomonadota</taxon>
        <taxon>Betaproteobacteria</taxon>
        <taxon>Burkholderiales</taxon>
        <taxon>Sphaerotilaceae</taxon>
        <taxon>Sphaerotilus</taxon>
    </lineage>
</organism>
<keyword evidence="2" id="KW-0574">Periplasm</keyword>
<feature type="chain" id="PRO_5031655219" description="Cell division coordinator CpoB" evidence="2">
    <location>
        <begin position="31"/>
        <end position="279"/>
    </location>
</feature>